<feature type="chain" id="PRO_5031357314" evidence="1">
    <location>
        <begin position="22"/>
        <end position="268"/>
    </location>
</feature>
<comment type="caution">
    <text evidence="2">The sequence shown here is derived from an EMBL/GenBank/DDBJ whole genome shotgun (WGS) entry which is preliminary data.</text>
</comment>
<gene>
    <name evidence="2" type="ORF">FHS72_003675</name>
</gene>
<dbReference type="Proteomes" id="UP000535415">
    <property type="component" value="Unassembled WGS sequence"/>
</dbReference>
<name>A0A7W9BP11_9RHOB</name>
<keyword evidence="3" id="KW-1185">Reference proteome</keyword>
<keyword evidence="1" id="KW-0732">Signal</keyword>
<dbReference type="AlphaFoldDB" id="A0A7W9BP11"/>
<evidence type="ECO:0000313" key="2">
    <source>
        <dbReference type="EMBL" id="MBB5724025.1"/>
    </source>
</evidence>
<dbReference type="EMBL" id="JACIJM010000019">
    <property type="protein sequence ID" value="MBB5724025.1"/>
    <property type="molecule type" value="Genomic_DNA"/>
</dbReference>
<dbReference type="Pfam" id="PF10670">
    <property type="entry name" value="DUF4198"/>
    <property type="match status" value="1"/>
</dbReference>
<evidence type="ECO:0000256" key="1">
    <source>
        <dbReference type="SAM" id="SignalP"/>
    </source>
</evidence>
<sequence>MRMFALVSTLMLTTTATTLSAHELWLEPLDYQVEQSGQLQAQIKNGQDFEGNTLPYIDRRFRHFIVFQDGDGIKVTGRNGDVPALNMTANRTGLNVVAYQSTPATITYENWEKFQTFIDHKDFGDVRSEHDARGLPDADFTETYVRYSKSLIAVGDGAGADLRVGLETELVALTNPYTDDLTDGFQVQLFYGENVRADEQIEVFAKAADDTLEVTYVRTNAEGIATIPMQSGTAYQLDAVVLRPAGEAVASQGSVYETLWANMTFMAP</sequence>
<evidence type="ECO:0000313" key="3">
    <source>
        <dbReference type="Proteomes" id="UP000535415"/>
    </source>
</evidence>
<accession>A0A7W9BP11</accession>
<reference evidence="2 3" key="1">
    <citation type="submission" date="2020-08" db="EMBL/GenBank/DDBJ databases">
        <title>Genomic Encyclopedia of Type Strains, Phase IV (KMG-IV): sequencing the most valuable type-strain genomes for metagenomic binning, comparative biology and taxonomic classification.</title>
        <authorList>
            <person name="Goeker M."/>
        </authorList>
    </citation>
    <scope>NUCLEOTIDE SEQUENCE [LARGE SCALE GENOMIC DNA]</scope>
    <source>
        <strain evidence="2 3">DSM 101064</strain>
    </source>
</reference>
<feature type="signal peptide" evidence="1">
    <location>
        <begin position="1"/>
        <end position="21"/>
    </location>
</feature>
<dbReference type="RefSeq" id="WP_183531128.1">
    <property type="nucleotide sequence ID" value="NZ_JACIJM010000019.1"/>
</dbReference>
<dbReference type="InterPro" id="IPR019613">
    <property type="entry name" value="DUF4198"/>
</dbReference>
<protein>
    <submittedName>
        <fullName evidence="2">Putative GH25 family protein</fullName>
    </submittedName>
</protein>
<organism evidence="2 3">
    <name type="scientific">Yoonia ponticola</name>
    <dbReference type="NCBI Taxonomy" id="1524255"/>
    <lineage>
        <taxon>Bacteria</taxon>
        <taxon>Pseudomonadati</taxon>
        <taxon>Pseudomonadota</taxon>
        <taxon>Alphaproteobacteria</taxon>
        <taxon>Rhodobacterales</taxon>
        <taxon>Paracoccaceae</taxon>
        <taxon>Yoonia</taxon>
    </lineage>
</organism>
<proteinExistence type="predicted"/>